<organism evidence="4 5">
    <name type="scientific">Phascolarctobacterium succinatutens</name>
    <dbReference type="NCBI Taxonomy" id="626940"/>
    <lineage>
        <taxon>Bacteria</taxon>
        <taxon>Bacillati</taxon>
        <taxon>Bacillota</taxon>
        <taxon>Negativicutes</taxon>
        <taxon>Acidaminococcales</taxon>
        <taxon>Acidaminococcaceae</taxon>
        <taxon>Phascolarctobacterium</taxon>
    </lineage>
</organism>
<dbReference type="RefSeq" id="WP_303679692.1">
    <property type="nucleotide sequence ID" value="NZ_MNTG01000026.1"/>
</dbReference>
<dbReference type="GO" id="GO:0046491">
    <property type="term" value="P:L-methylmalonyl-CoA metabolic process"/>
    <property type="evidence" value="ECO:0007669"/>
    <property type="project" value="TreeGrafter"/>
</dbReference>
<feature type="domain" description="VOC" evidence="3">
    <location>
        <begin position="7"/>
        <end position="137"/>
    </location>
</feature>
<name>A0A1Q6R6D7_9FIRM</name>
<dbReference type="SUPFAM" id="SSF54593">
    <property type="entry name" value="Glyoxalase/Bleomycin resistance protein/Dihydroxybiphenyl dioxygenase"/>
    <property type="match status" value="1"/>
</dbReference>
<evidence type="ECO:0000313" key="4">
    <source>
        <dbReference type="EMBL" id="OLA37931.1"/>
    </source>
</evidence>
<dbReference type="AlphaFoldDB" id="A0A1Q6R6D7"/>
<dbReference type="PROSITE" id="PS51819">
    <property type="entry name" value="VOC"/>
    <property type="match status" value="1"/>
</dbReference>
<comment type="similarity">
    <text evidence="1">Belongs to the methylmalonyl-CoA epimerase family.</text>
</comment>
<evidence type="ECO:0000256" key="1">
    <source>
        <dbReference type="ARBA" id="ARBA00009308"/>
    </source>
</evidence>
<evidence type="ECO:0000259" key="3">
    <source>
        <dbReference type="PROSITE" id="PS51819"/>
    </source>
</evidence>
<keyword evidence="2" id="KW-0479">Metal-binding</keyword>
<dbReference type="InterPro" id="IPR051785">
    <property type="entry name" value="MMCE/EMCE_epimerase"/>
</dbReference>
<reference evidence="4 5" key="1">
    <citation type="journal article" date="2016" name="Nat. Biotechnol.">
        <title>Measurement of bacterial replication rates in microbial communities.</title>
        <authorList>
            <person name="Brown C.T."/>
            <person name="Olm M.R."/>
            <person name="Thomas B.C."/>
            <person name="Banfield J.F."/>
        </authorList>
    </citation>
    <scope>NUCLEOTIDE SEQUENCE [LARGE SCALE GENOMIC DNA]</scope>
    <source>
        <strain evidence="4">46_33</strain>
    </source>
</reference>
<accession>A0A1Q6R6D7</accession>
<evidence type="ECO:0000256" key="2">
    <source>
        <dbReference type="ARBA" id="ARBA00022723"/>
    </source>
</evidence>
<evidence type="ECO:0000313" key="5">
    <source>
        <dbReference type="Proteomes" id="UP000186777"/>
    </source>
</evidence>
<gene>
    <name evidence="4" type="ORF">BHW43_04725</name>
</gene>
<dbReference type="NCBIfam" id="TIGR03081">
    <property type="entry name" value="metmalonyl_epim"/>
    <property type="match status" value="1"/>
</dbReference>
<dbReference type="GO" id="GO:0046872">
    <property type="term" value="F:metal ion binding"/>
    <property type="evidence" value="ECO:0007669"/>
    <property type="project" value="UniProtKB-KW"/>
</dbReference>
<dbReference type="InterPro" id="IPR017515">
    <property type="entry name" value="MeMalonyl-CoA_epimerase"/>
</dbReference>
<protein>
    <submittedName>
        <fullName evidence="4">Methylmalonyl-CoA epimerase</fullName>
    </submittedName>
</protein>
<dbReference type="PANTHER" id="PTHR43048">
    <property type="entry name" value="METHYLMALONYL-COA EPIMERASE"/>
    <property type="match status" value="1"/>
</dbReference>
<dbReference type="InterPro" id="IPR029068">
    <property type="entry name" value="Glyas_Bleomycin-R_OHBP_Dase"/>
</dbReference>
<dbReference type="EMBL" id="MNTG01000026">
    <property type="protein sequence ID" value="OLA37931.1"/>
    <property type="molecule type" value="Genomic_DNA"/>
</dbReference>
<comment type="caution">
    <text evidence="4">The sequence shown here is derived from an EMBL/GenBank/DDBJ whole genome shotgun (WGS) entry which is preliminary data.</text>
</comment>
<proteinExistence type="inferred from homology"/>
<dbReference type="Gene3D" id="3.10.180.10">
    <property type="entry name" value="2,3-Dihydroxybiphenyl 1,2-Dioxygenase, domain 1"/>
    <property type="match status" value="1"/>
</dbReference>
<dbReference type="GO" id="GO:0004493">
    <property type="term" value="F:methylmalonyl-CoA epimerase activity"/>
    <property type="evidence" value="ECO:0007669"/>
    <property type="project" value="TreeGrafter"/>
</dbReference>
<dbReference type="Pfam" id="PF13669">
    <property type="entry name" value="Glyoxalase_4"/>
    <property type="match status" value="1"/>
</dbReference>
<dbReference type="CDD" id="cd07249">
    <property type="entry name" value="MMCE"/>
    <property type="match status" value="1"/>
</dbReference>
<sequence length="143" mass="15167">MAFKTICVDHVGIACAGTLEEAAKIYTEVLGLKTDGTEEVKEQGVATVFVPCGETLIELLVDITPNNDGPIGKYIAKNGPGIQHMALRVDDIKAAIADLTEAGMRMIDKAPRNGAGQMKIAFVHPKSAGLLLELCQPAATYKD</sequence>
<dbReference type="Proteomes" id="UP000186777">
    <property type="component" value="Unassembled WGS sequence"/>
</dbReference>
<dbReference type="PANTHER" id="PTHR43048:SF3">
    <property type="entry name" value="METHYLMALONYL-COA EPIMERASE, MITOCHONDRIAL"/>
    <property type="match status" value="1"/>
</dbReference>
<dbReference type="STRING" id="626940.BHW43_04725"/>
<dbReference type="InterPro" id="IPR037523">
    <property type="entry name" value="VOC_core"/>
</dbReference>